<comment type="caution">
    <text evidence="2">The sequence shown here is derived from an EMBL/GenBank/DDBJ whole genome shotgun (WGS) entry which is preliminary data.</text>
</comment>
<evidence type="ECO:0000256" key="1">
    <source>
        <dbReference type="SAM" id="SignalP"/>
    </source>
</evidence>
<evidence type="ECO:0000313" key="2">
    <source>
        <dbReference type="EMBL" id="CAK0811961.1"/>
    </source>
</evidence>
<reference evidence="2" key="1">
    <citation type="submission" date="2023-10" db="EMBL/GenBank/DDBJ databases">
        <authorList>
            <person name="Chen Y."/>
            <person name="Shah S."/>
            <person name="Dougan E. K."/>
            <person name="Thang M."/>
            <person name="Chan C."/>
        </authorList>
    </citation>
    <scope>NUCLEOTIDE SEQUENCE [LARGE SCALE GENOMIC DNA]</scope>
</reference>
<gene>
    <name evidence="2" type="ORF">PCOR1329_LOCUS16400</name>
</gene>
<keyword evidence="3" id="KW-1185">Reference proteome</keyword>
<name>A0ABN9QZU3_9DINO</name>
<protein>
    <recommendedName>
        <fullName evidence="4">Phospholipid scramblase</fullName>
    </recommendedName>
</protein>
<evidence type="ECO:0008006" key="4">
    <source>
        <dbReference type="Google" id="ProtNLM"/>
    </source>
</evidence>
<feature type="chain" id="PRO_5046256456" description="Phospholipid scramblase" evidence="1">
    <location>
        <begin position="40"/>
        <end position="179"/>
    </location>
</feature>
<dbReference type="Proteomes" id="UP001189429">
    <property type="component" value="Unassembled WGS sequence"/>
</dbReference>
<sequence>GIWAQGGRIGCPSHRPAMAQSLKLALAAPLLVTPAPVLGKQPELPPNHLCCAARGPRWQDVYATLPTWWNHSKLEEVPCGAPDFDDRLLVFKEGASCSYCRCMYDYGEKLHLNPLCCSVDKFGTPHVDATTGLQSCQPYRSAYDLTSGMVTTCELRYDLYPWSGARASSAAAPAGAEVL</sequence>
<accession>A0ABN9QZU3</accession>
<feature type="non-terminal residue" evidence="2">
    <location>
        <position position="1"/>
    </location>
</feature>
<organism evidence="2 3">
    <name type="scientific">Prorocentrum cordatum</name>
    <dbReference type="NCBI Taxonomy" id="2364126"/>
    <lineage>
        <taxon>Eukaryota</taxon>
        <taxon>Sar</taxon>
        <taxon>Alveolata</taxon>
        <taxon>Dinophyceae</taxon>
        <taxon>Prorocentrales</taxon>
        <taxon>Prorocentraceae</taxon>
        <taxon>Prorocentrum</taxon>
    </lineage>
</organism>
<evidence type="ECO:0000313" key="3">
    <source>
        <dbReference type="Proteomes" id="UP001189429"/>
    </source>
</evidence>
<feature type="signal peptide" evidence="1">
    <location>
        <begin position="1"/>
        <end position="39"/>
    </location>
</feature>
<proteinExistence type="predicted"/>
<dbReference type="EMBL" id="CAUYUJ010005021">
    <property type="protein sequence ID" value="CAK0811961.1"/>
    <property type="molecule type" value="Genomic_DNA"/>
</dbReference>
<feature type="non-terminal residue" evidence="2">
    <location>
        <position position="179"/>
    </location>
</feature>
<keyword evidence="1" id="KW-0732">Signal</keyword>